<evidence type="ECO:0000313" key="1">
    <source>
        <dbReference type="EMBL" id="KAF4726314.1"/>
    </source>
</evidence>
<proteinExistence type="predicted"/>
<organism evidence="1 2">
    <name type="scientific">Perkinsus olseni</name>
    <name type="common">Perkinsus atlanticus</name>
    <dbReference type="NCBI Taxonomy" id="32597"/>
    <lineage>
        <taxon>Eukaryota</taxon>
        <taxon>Sar</taxon>
        <taxon>Alveolata</taxon>
        <taxon>Perkinsozoa</taxon>
        <taxon>Perkinsea</taxon>
        <taxon>Perkinsida</taxon>
        <taxon>Perkinsidae</taxon>
        <taxon>Perkinsus</taxon>
    </lineage>
</organism>
<sequence length="79" mass="9326">LAPSRCSFTLCIVARVEIVSYRSYNESPAQSQSRVCLYPGLRHYITGMQEPEETQKVFNDMFDWIDNRTEEVNKEYKQE</sequence>
<feature type="non-terminal residue" evidence="1">
    <location>
        <position position="1"/>
    </location>
</feature>
<comment type="caution">
    <text evidence="1">The sequence shown here is derived from an EMBL/GenBank/DDBJ whole genome shotgun (WGS) entry which is preliminary data.</text>
</comment>
<evidence type="ECO:0000313" key="2">
    <source>
        <dbReference type="Proteomes" id="UP000553632"/>
    </source>
</evidence>
<accession>A0A7J6S033</accession>
<reference evidence="1 2" key="1">
    <citation type="submission" date="2020-04" db="EMBL/GenBank/DDBJ databases">
        <title>Perkinsus olseni comparative genomics.</title>
        <authorList>
            <person name="Bogema D.R."/>
        </authorList>
    </citation>
    <scope>NUCLEOTIDE SEQUENCE [LARGE SCALE GENOMIC DNA]</scope>
    <source>
        <strain evidence="1 2">ATCC PRA-207</strain>
    </source>
</reference>
<protein>
    <submittedName>
        <fullName evidence="1">Uncharacterized protein</fullName>
    </submittedName>
</protein>
<name>A0A7J6S033_PEROL</name>
<gene>
    <name evidence="1" type="ORF">FOZ63_023104</name>
</gene>
<dbReference type="AlphaFoldDB" id="A0A7J6S033"/>
<dbReference type="EMBL" id="JABANO010021748">
    <property type="protein sequence ID" value="KAF4726314.1"/>
    <property type="molecule type" value="Genomic_DNA"/>
</dbReference>
<dbReference type="Proteomes" id="UP000553632">
    <property type="component" value="Unassembled WGS sequence"/>
</dbReference>
<keyword evidence="2" id="KW-1185">Reference proteome</keyword>